<keyword evidence="10" id="KW-1185">Reference proteome</keyword>
<dbReference type="Gene3D" id="3.20.20.30">
    <property type="entry name" value="Luciferase-like domain"/>
    <property type="match status" value="1"/>
</dbReference>
<keyword evidence="2" id="KW-0288">FMN</keyword>
<dbReference type="InterPro" id="IPR016215">
    <property type="entry name" value="NTA_MOA"/>
</dbReference>
<evidence type="ECO:0000256" key="5">
    <source>
        <dbReference type="ARBA" id="ARBA00033748"/>
    </source>
</evidence>
<keyword evidence="1" id="KW-0285">Flavoprotein</keyword>
<evidence type="ECO:0000256" key="2">
    <source>
        <dbReference type="ARBA" id="ARBA00022643"/>
    </source>
</evidence>
<dbReference type="CDD" id="cd01095">
    <property type="entry name" value="Nitrilotriacetate_monoxgenase"/>
    <property type="match status" value="1"/>
</dbReference>
<feature type="domain" description="Luciferase-like" evidence="8">
    <location>
        <begin position="30"/>
        <end position="390"/>
    </location>
</feature>
<organism evidence="9 10">
    <name type="scientific">Cercophora newfieldiana</name>
    <dbReference type="NCBI Taxonomy" id="92897"/>
    <lineage>
        <taxon>Eukaryota</taxon>
        <taxon>Fungi</taxon>
        <taxon>Dikarya</taxon>
        <taxon>Ascomycota</taxon>
        <taxon>Pezizomycotina</taxon>
        <taxon>Sordariomycetes</taxon>
        <taxon>Sordariomycetidae</taxon>
        <taxon>Sordariales</taxon>
        <taxon>Lasiosphaeriaceae</taxon>
        <taxon>Cercophora</taxon>
    </lineage>
</organism>
<sequence>MADKTPKKLHLTAFMRPVSLHTGAWRYPGAYPDANFNLSHLKSFITKLEAAKFDAFFMADHLAVLNMPVEALRRSQTVTSFEPFTLLSALSVVTDKIGLAATASTTFDEPYHIARRFASLDHLSNGRAAWNIVTTANPDAAKNFGLDEHVDHGDRYKRAREFYDVVTGLWDSFADDAFIRDRESGIFFDPEKMHVLDHKGDDLKVRGPLNIARPVQGWPVIVQAGQSEPGRQLAAETAEVVFCSPRDLSLAKELYADIKGRATVAGRNKDHIKILPAALVIVGETVEEAKAKRLELDSFVHYDSAIASLSIALGLDASKFDPDGPLPTDLPDTNASKTSRAGVVKLAADEGLTVRQLAQRYGGYSGLAFVGTAETIADEMAVWLEEEGADGFTITFPFVPQGLDEVVQKLVPELQRRGLFREDYEGTTLREHLGLPRPKNRSSTISTRSRPVFNDFASSKLRPIVLLQDSLRGFVIKIRAGPEIPRATAWVPLEGMLNISPVAFQEPGSQLRLTFRPLIASSGVSGMPPSGESPMLATKVVAKAKGISTAEGHSSKGPHVRNKAEDGPQINIAMFYQLALLSLLASTGSPQSLDTYGSGKLGPRGHTATEFDELLGKNADAEGRYPLDGPNVSSPYTDSSQAPIPGWAWTVSTKADVSIPRDNKTFTGTRLALEVPDAKNMHGTWQLCVLEWRGDPENYPAALRDDDGSCSSVLSQECIRDVQAAVVKGYKVPSGNTACACPSIADIGSCGSAEAKQALTGGGACQARTFNATQIRDWPDGKFTVMQYGGRAQDPGNRTDYDRIGSMAWPVLVLWGYSRNQTGAFVVRDEAKLSCVRARNATSASTLGAPNPKDSSGQMGVPGVASLFLSMGVVLVAVLM</sequence>
<proteinExistence type="inferred from homology"/>
<keyword evidence="4" id="KW-0503">Monooxygenase</keyword>
<evidence type="ECO:0000313" key="10">
    <source>
        <dbReference type="Proteomes" id="UP001174936"/>
    </source>
</evidence>
<gene>
    <name evidence="9" type="ORF">B0T16DRAFT_395238</name>
</gene>
<dbReference type="InterPro" id="IPR011251">
    <property type="entry name" value="Luciferase-like_dom"/>
</dbReference>
<dbReference type="GO" id="GO:0016705">
    <property type="term" value="F:oxidoreductase activity, acting on paired donors, with incorporation or reduction of molecular oxygen"/>
    <property type="evidence" value="ECO:0007669"/>
    <property type="project" value="InterPro"/>
</dbReference>
<dbReference type="NCBIfam" id="TIGR03860">
    <property type="entry name" value="FMN_nitrolo"/>
    <property type="match status" value="1"/>
</dbReference>
<feature type="transmembrane region" description="Helical" evidence="7">
    <location>
        <begin position="859"/>
        <end position="879"/>
    </location>
</feature>
<reference evidence="9" key="1">
    <citation type="submission" date="2023-06" db="EMBL/GenBank/DDBJ databases">
        <title>Genome-scale phylogeny and comparative genomics of the fungal order Sordariales.</title>
        <authorList>
            <consortium name="Lawrence Berkeley National Laboratory"/>
            <person name="Hensen N."/>
            <person name="Bonometti L."/>
            <person name="Westerberg I."/>
            <person name="Brannstrom I.O."/>
            <person name="Guillou S."/>
            <person name="Cros-Aarteil S."/>
            <person name="Calhoun S."/>
            <person name="Haridas S."/>
            <person name="Kuo A."/>
            <person name="Mondo S."/>
            <person name="Pangilinan J."/>
            <person name="Riley R."/>
            <person name="Labutti K."/>
            <person name="Andreopoulos B."/>
            <person name="Lipzen A."/>
            <person name="Chen C."/>
            <person name="Yanf M."/>
            <person name="Daum C."/>
            <person name="Ng V."/>
            <person name="Clum A."/>
            <person name="Steindorff A."/>
            <person name="Ohm R."/>
            <person name="Martin F."/>
            <person name="Silar P."/>
            <person name="Natvig D."/>
            <person name="Lalanne C."/>
            <person name="Gautier V."/>
            <person name="Ament-Velasquez S.L."/>
            <person name="Kruys A."/>
            <person name="Hutchinson M.I."/>
            <person name="Powell A.J."/>
            <person name="Barry K."/>
            <person name="Miller A.N."/>
            <person name="Grigoriev I.V."/>
            <person name="Debuchy R."/>
            <person name="Gladieux P."/>
            <person name="Thoren M.H."/>
            <person name="Johannesson H."/>
        </authorList>
    </citation>
    <scope>NUCLEOTIDE SEQUENCE</scope>
    <source>
        <strain evidence="9">SMH2532-1</strain>
    </source>
</reference>
<dbReference type="PANTHER" id="PTHR30011">
    <property type="entry name" value="ALKANESULFONATE MONOOXYGENASE-RELATED"/>
    <property type="match status" value="1"/>
</dbReference>
<keyword evidence="3" id="KW-0560">Oxidoreductase</keyword>
<evidence type="ECO:0000256" key="1">
    <source>
        <dbReference type="ARBA" id="ARBA00022630"/>
    </source>
</evidence>
<evidence type="ECO:0000256" key="7">
    <source>
        <dbReference type="SAM" id="Phobius"/>
    </source>
</evidence>
<dbReference type="InterPro" id="IPR036661">
    <property type="entry name" value="Luciferase-like_sf"/>
</dbReference>
<keyword evidence="7" id="KW-1133">Transmembrane helix</keyword>
<accession>A0AA39XSP5</accession>
<keyword evidence="7" id="KW-0472">Membrane</keyword>
<protein>
    <submittedName>
        <fullName evidence="9">Luciferase-like domain-containing protein</fullName>
    </submittedName>
</protein>
<dbReference type="AlphaFoldDB" id="A0AA39XSP5"/>
<dbReference type="InterPro" id="IPR051260">
    <property type="entry name" value="Diverse_substr_monoxygenases"/>
</dbReference>
<evidence type="ECO:0000313" key="9">
    <source>
        <dbReference type="EMBL" id="KAK0639523.1"/>
    </source>
</evidence>
<dbReference type="PANTHER" id="PTHR30011:SF16">
    <property type="entry name" value="C2H2 FINGER DOMAIN TRANSCRIPTION FACTOR (EUROFUNG)-RELATED"/>
    <property type="match status" value="1"/>
</dbReference>
<comment type="caution">
    <text evidence="9">The sequence shown here is derived from an EMBL/GenBank/DDBJ whole genome shotgun (WGS) entry which is preliminary data.</text>
</comment>
<evidence type="ECO:0000256" key="3">
    <source>
        <dbReference type="ARBA" id="ARBA00023002"/>
    </source>
</evidence>
<name>A0AA39XSP5_9PEZI</name>
<comment type="similarity">
    <text evidence="5">Belongs to the NtaA/SnaA/DszA monooxygenase family.</text>
</comment>
<keyword evidence="7" id="KW-0812">Transmembrane</keyword>
<feature type="region of interest" description="Disordered" evidence="6">
    <location>
        <begin position="620"/>
        <end position="639"/>
    </location>
</feature>
<evidence type="ECO:0000256" key="4">
    <source>
        <dbReference type="ARBA" id="ARBA00023033"/>
    </source>
</evidence>
<dbReference type="Proteomes" id="UP001174936">
    <property type="component" value="Unassembled WGS sequence"/>
</dbReference>
<dbReference type="EMBL" id="JAULSV010000007">
    <property type="protein sequence ID" value="KAK0639523.1"/>
    <property type="molecule type" value="Genomic_DNA"/>
</dbReference>
<dbReference type="Pfam" id="PF00296">
    <property type="entry name" value="Bac_luciferase"/>
    <property type="match status" value="1"/>
</dbReference>
<dbReference type="GO" id="GO:0004497">
    <property type="term" value="F:monooxygenase activity"/>
    <property type="evidence" value="ECO:0007669"/>
    <property type="project" value="UniProtKB-KW"/>
</dbReference>
<dbReference type="SUPFAM" id="SSF51679">
    <property type="entry name" value="Bacterial luciferase-like"/>
    <property type="match status" value="1"/>
</dbReference>
<evidence type="ECO:0000259" key="8">
    <source>
        <dbReference type="Pfam" id="PF00296"/>
    </source>
</evidence>
<evidence type="ECO:0000256" key="6">
    <source>
        <dbReference type="SAM" id="MobiDB-lite"/>
    </source>
</evidence>